<gene>
    <name evidence="1" type="ORF">A11Y_150888</name>
</gene>
<protein>
    <submittedName>
        <fullName evidence="1">Hydratase/decarboxylase</fullName>
    </submittedName>
</protein>
<dbReference type="GO" id="GO:0005737">
    <property type="term" value="C:cytoplasm"/>
    <property type="evidence" value="ECO:0007669"/>
    <property type="project" value="TreeGrafter"/>
</dbReference>
<dbReference type="AlphaFoldDB" id="J2ZSC5"/>
<dbReference type="InterPro" id="IPR036663">
    <property type="entry name" value="Fumarylacetoacetase_C_sf"/>
</dbReference>
<sequence>MGRFFSNKFKSIFREIFFMSENTLTVQSATETKVANALHQALTTQKPLKASDWEASVPDFDTAYRVQHGFTELKKEPVAGYKVSLTSEETQKMFDSDSPFYGAETKSAWLSSPAQLPLSDLMDPLLEVEMVFTAKEALLPSDTLEQLLAKVGVAAGVELPDSRFSDWFPALSKYLVVADGAVGGRVVYGADTTEKVTVADLATVDCTLTLDGKELGTGKSSEVLGNPLNSLKWLVGKLAEQGVAYPAGTKVSSGTFLLPPHLQKGHYVAHFSKYFADVEVEVK</sequence>
<evidence type="ECO:0000313" key="1">
    <source>
        <dbReference type="EMBL" id="EJN55851.1"/>
    </source>
</evidence>
<dbReference type="EMBL" id="AKFP01000030">
    <property type="protein sequence ID" value="EJN55851.1"/>
    <property type="molecule type" value="Genomic_DNA"/>
</dbReference>
<comment type="caution">
    <text evidence="1">The sequence shown here is derived from an EMBL/GenBank/DDBJ whole genome shotgun (WGS) entry which is preliminary data.</text>
</comment>
<accession>J2ZSC5</accession>
<dbReference type="PANTHER" id="PTHR30143">
    <property type="entry name" value="ACID HYDRATASE"/>
    <property type="match status" value="1"/>
</dbReference>
<reference evidence="1 2" key="1">
    <citation type="submission" date="2012-05" db="EMBL/GenBank/DDBJ databases">
        <title>Complete Genome Sequence of Lactobacillus coryniformis CECT5711.</title>
        <authorList>
            <person name="Rodriguez J.M."/>
        </authorList>
    </citation>
    <scope>NUCLEOTIDE SEQUENCE [LARGE SCALE GENOMIC DNA]</scope>
    <source>
        <strain evidence="2">CECT5711</strain>
    </source>
</reference>
<evidence type="ECO:0000313" key="2">
    <source>
        <dbReference type="Proteomes" id="UP000007271"/>
    </source>
</evidence>
<proteinExistence type="predicted"/>
<dbReference type="InterPro" id="IPR050772">
    <property type="entry name" value="Hydratase-Decarb/MhpD_sf"/>
</dbReference>
<name>J2ZSC5_9LACO</name>
<dbReference type="PATRIC" id="fig|1185325.3.peg.1370"/>
<dbReference type="Proteomes" id="UP000007271">
    <property type="component" value="Unassembled WGS sequence"/>
</dbReference>
<dbReference type="PANTHER" id="PTHR30143:SF0">
    <property type="entry name" value="2-KETO-4-PENTENOATE HYDRATASE"/>
    <property type="match status" value="1"/>
</dbReference>
<dbReference type="SUPFAM" id="SSF56529">
    <property type="entry name" value="FAH"/>
    <property type="match status" value="1"/>
</dbReference>
<dbReference type="Gene3D" id="3.90.850.10">
    <property type="entry name" value="Fumarylacetoacetase-like, C-terminal domain"/>
    <property type="match status" value="1"/>
</dbReference>
<dbReference type="STRING" id="1185325.A11Y_150888"/>
<organism evidence="1 2">
    <name type="scientific">Loigolactobacillus coryniformis subsp. coryniformis CECT 5711</name>
    <dbReference type="NCBI Taxonomy" id="1185325"/>
    <lineage>
        <taxon>Bacteria</taxon>
        <taxon>Bacillati</taxon>
        <taxon>Bacillota</taxon>
        <taxon>Bacilli</taxon>
        <taxon>Lactobacillales</taxon>
        <taxon>Lactobacillaceae</taxon>
        <taxon>Loigolactobacillus</taxon>
    </lineage>
</organism>
<dbReference type="GO" id="GO:0008684">
    <property type="term" value="F:2-oxopent-4-enoate hydratase activity"/>
    <property type="evidence" value="ECO:0007669"/>
    <property type="project" value="TreeGrafter"/>
</dbReference>